<evidence type="ECO:0000313" key="2">
    <source>
        <dbReference type="Proteomes" id="UP000557392"/>
    </source>
</evidence>
<gene>
    <name evidence="1" type="ORF">GGR46_004427</name>
</gene>
<name>A0A7W6NYZ5_9SPHN</name>
<proteinExistence type="predicted"/>
<evidence type="ECO:0000313" key="1">
    <source>
        <dbReference type="EMBL" id="MBB4100838.1"/>
    </source>
</evidence>
<dbReference type="EMBL" id="JACIEH010000004">
    <property type="protein sequence ID" value="MBB4100838.1"/>
    <property type="molecule type" value="Genomic_DNA"/>
</dbReference>
<reference evidence="1 2" key="1">
    <citation type="submission" date="2020-08" db="EMBL/GenBank/DDBJ databases">
        <title>Genomic Encyclopedia of Type Strains, Phase IV (KMG-IV): sequencing the most valuable type-strain genomes for metagenomic binning, comparative biology and taxonomic classification.</title>
        <authorList>
            <person name="Goeker M."/>
        </authorList>
    </citation>
    <scope>NUCLEOTIDE SEQUENCE [LARGE SCALE GENOMIC DNA]</scope>
    <source>
        <strain evidence="1 2">DSM 101806</strain>
    </source>
</reference>
<dbReference type="Proteomes" id="UP000557392">
    <property type="component" value="Unassembled WGS sequence"/>
</dbReference>
<protein>
    <submittedName>
        <fullName evidence="1">Uncharacterized protein</fullName>
    </submittedName>
</protein>
<dbReference type="AlphaFoldDB" id="A0A7W6NYZ5"/>
<organism evidence="1 2">
    <name type="scientific">Sphingomonas kyeonggiensis</name>
    <dbReference type="NCBI Taxonomy" id="1268553"/>
    <lineage>
        <taxon>Bacteria</taxon>
        <taxon>Pseudomonadati</taxon>
        <taxon>Pseudomonadota</taxon>
        <taxon>Alphaproteobacteria</taxon>
        <taxon>Sphingomonadales</taxon>
        <taxon>Sphingomonadaceae</taxon>
        <taxon>Sphingomonas</taxon>
    </lineage>
</organism>
<dbReference type="RefSeq" id="WP_184000203.1">
    <property type="nucleotide sequence ID" value="NZ_JACIEH010000004.1"/>
</dbReference>
<accession>A0A7W6NYZ5</accession>
<comment type="caution">
    <text evidence="1">The sequence shown here is derived from an EMBL/GenBank/DDBJ whole genome shotgun (WGS) entry which is preliminary data.</text>
</comment>
<sequence>MPRRYQMLRQTVARLADEADAQHAYLESILRHLTPDGDASRYGNDELALELDDIYRAAGHMHEWGEISPEEIEAIRPLGAMLRALSGETHADFWRREALWSDPRWDEIRALAQRALARLPDEERTSSWEPDAD</sequence>
<keyword evidence="2" id="KW-1185">Reference proteome</keyword>